<dbReference type="EMBL" id="BMDG01000005">
    <property type="protein sequence ID" value="GGI07685.1"/>
    <property type="molecule type" value="Genomic_DNA"/>
</dbReference>
<sequence length="326" mass="35576">MRPLKKIPEEVLGLARRQEDLVSAAQADACGVDPRWQARMVGQGRWVRVTTGVYDTDPVPAADRPKPDALDHRRRRAAWIGLLAHGPTAVAVGQAALALHGVQGLPLVVRPEVMVAGGHHRRARDGIVVRQLDPAVGVVEASGGRVAAVVHALGQAVPTLDRRHAVAVLDNAVHQDLIARAEVEAAHDLARGRRGVERTHGWWRLTDGRAESPLETFARLDCLDAGVPPDDLQHVVEDPDGRFLGRSDLAWSLPDGRWVLLEVDGVGVHSAPEALLEDRRRQNRLVAEGGVLIQRATWAELRVPGRVGDRMADLLVRLGWRQRDVA</sequence>
<keyword evidence="2" id="KW-1185">Reference proteome</keyword>
<name>A0ABQ2B8G3_9MICO</name>
<dbReference type="Proteomes" id="UP000632535">
    <property type="component" value="Unassembled WGS sequence"/>
</dbReference>
<proteinExistence type="predicted"/>
<evidence type="ECO:0008006" key="3">
    <source>
        <dbReference type="Google" id="ProtNLM"/>
    </source>
</evidence>
<accession>A0ABQ2B8G3</accession>
<gene>
    <name evidence="1" type="ORF">GCM10007368_17400</name>
</gene>
<dbReference type="RefSeq" id="WP_188523293.1">
    <property type="nucleotide sequence ID" value="NZ_BMDG01000005.1"/>
</dbReference>
<evidence type="ECO:0000313" key="1">
    <source>
        <dbReference type="EMBL" id="GGI07685.1"/>
    </source>
</evidence>
<organism evidence="1 2">
    <name type="scientific">Isoptericola cucumis</name>
    <dbReference type="NCBI Taxonomy" id="1776856"/>
    <lineage>
        <taxon>Bacteria</taxon>
        <taxon>Bacillati</taxon>
        <taxon>Actinomycetota</taxon>
        <taxon>Actinomycetes</taxon>
        <taxon>Micrococcales</taxon>
        <taxon>Promicromonosporaceae</taxon>
        <taxon>Isoptericola</taxon>
    </lineage>
</organism>
<protein>
    <recommendedName>
        <fullName evidence="3">AbiEi antitoxin of type IV toxin-antitoxin system</fullName>
    </recommendedName>
</protein>
<evidence type="ECO:0000313" key="2">
    <source>
        <dbReference type="Proteomes" id="UP000632535"/>
    </source>
</evidence>
<comment type="caution">
    <text evidence="1">The sequence shown here is derived from an EMBL/GenBank/DDBJ whole genome shotgun (WGS) entry which is preliminary data.</text>
</comment>
<reference evidence="2" key="1">
    <citation type="journal article" date="2019" name="Int. J. Syst. Evol. Microbiol.">
        <title>The Global Catalogue of Microorganisms (GCM) 10K type strain sequencing project: providing services to taxonomists for standard genome sequencing and annotation.</title>
        <authorList>
            <consortium name="The Broad Institute Genomics Platform"/>
            <consortium name="The Broad Institute Genome Sequencing Center for Infectious Disease"/>
            <person name="Wu L."/>
            <person name="Ma J."/>
        </authorList>
    </citation>
    <scope>NUCLEOTIDE SEQUENCE [LARGE SCALE GENOMIC DNA]</scope>
    <source>
        <strain evidence="2">CCM 8653</strain>
    </source>
</reference>